<organism evidence="1 2">
    <name type="scientific">Quillaja saponaria</name>
    <name type="common">Soap bark tree</name>
    <dbReference type="NCBI Taxonomy" id="32244"/>
    <lineage>
        <taxon>Eukaryota</taxon>
        <taxon>Viridiplantae</taxon>
        <taxon>Streptophyta</taxon>
        <taxon>Embryophyta</taxon>
        <taxon>Tracheophyta</taxon>
        <taxon>Spermatophyta</taxon>
        <taxon>Magnoliopsida</taxon>
        <taxon>eudicotyledons</taxon>
        <taxon>Gunneridae</taxon>
        <taxon>Pentapetalae</taxon>
        <taxon>rosids</taxon>
        <taxon>fabids</taxon>
        <taxon>Fabales</taxon>
        <taxon>Quillajaceae</taxon>
        <taxon>Quillaja</taxon>
    </lineage>
</organism>
<comment type="caution">
    <text evidence="1">The sequence shown here is derived from an EMBL/GenBank/DDBJ whole genome shotgun (WGS) entry which is preliminary data.</text>
</comment>
<dbReference type="AlphaFoldDB" id="A0AAD7PPR1"/>
<dbReference type="KEGG" id="qsa:O6P43_013610"/>
<name>A0AAD7PPR1_QUISA</name>
<evidence type="ECO:0000313" key="1">
    <source>
        <dbReference type="EMBL" id="KAJ7963686.1"/>
    </source>
</evidence>
<evidence type="ECO:0000313" key="2">
    <source>
        <dbReference type="Proteomes" id="UP001163823"/>
    </source>
</evidence>
<gene>
    <name evidence="1" type="ORF">O6P43_013610</name>
</gene>
<protein>
    <submittedName>
        <fullName evidence="1">Uncharacterized protein</fullName>
    </submittedName>
</protein>
<reference evidence="1" key="1">
    <citation type="journal article" date="2023" name="Science">
        <title>Elucidation of the pathway for biosynthesis of saponin adjuvants from the soapbark tree.</title>
        <authorList>
            <person name="Reed J."/>
            <person name="Orme A."/>
            <person name="El-Demerdash A."/>
            <person name="Owen C."/>
            <person name="Martin L.B.B."/>
            <person name="Misra R.C."/>
            <person name="Kikuchi S."/>
            <person name="Rejzek M."/>
            <person name="Martin A.C."/>
            <person name="Harkess A."/>
            <person name="Leebens-Mack J."/>
            <person name="Louveau T."/>
            <person name="Stephenson M.J."/>
            <person name="Osbourn A."/>
        </authorList>
    </citation>
    <scope>NUCLEOTIDE SEQUENCE</scope>
    <source>
        <strain evidence="1">S10</strain>
    </source>
</reference>
<dbReference type="EMBL" id="JARAOO010000006">
    <property type="protein sequence ID" value="KAJ7963686.1"/>
    <property type="molecule type" value="Genomic_DNA"/>
</dbReference>
<sequence>MLALFKSMDPWQKKCCLLKDSSQDAFRDLADRPRFDLKVKNSWRGMTLHKGPQILTFRFRFLSESLFVT</sequence>
<proteinExistence type="predicted"/>
<dbReference type="Proteomes" id="UP001163823">
    <property type="component" value="Chromosome 6"/>
</dbReference>
<accession>A0AAD7PPR1</accession>
<keyword evidence="2" id="KW-1185">Reference proteome</keyword>